<evidence type="ECO:0000259" key="8">
    <source>
        <dbReference type="PROSITE" id="PS51160"/>
    </source>
</evidence>
<evidence type="ECO:0000256" key="7">
    <source>
        <dbReference type="RuleBase" id="RU004168"/>
    </source>
</evidence>
<dbReference type="PROSITE" id="PS00150">
    <property type="entry name" value="ACYLPHOSPHATASE_1"/>
    <property type="match status" value="1"/>
</dbReference>
<comment type="caution">
    <text evidence="9">The sequence shown here is derived from an EMBL/GenBank/DDBJ whole genome shotgun (WGS) entry which is preliminary data.</text>
</comment>
<accession>A0A4Q0YRI6</accession>
<feature type="active site" evidence="5">
    <location>
        <position position="20"/>
    </location>
</feature>
<dbReference type="InterPro" id="IPR017968">
    <property type="entry name" value="Acylphosphatase_CS"/>
</dbReference>
<dbReference type="EMBL" id="PEIB01000007">
    <property type="protein sequence ID" value="RXJ73732.1"/>
    <property type="molecule type" value="Genomic_DNA"/>
</dbReference>
<evidence type="ECO:0000256" key="5">
    <source>
        <dbReference type="PROSITE-ProRule" id="PRU00520"/>
    </source>
</evidence>
<dbReference type="PROSITE" id="PS00151">
    <property type="entry name" value="ACYLPHOSPHATASE_2"/>
    <property type="match status" value="1"/>
</dbReference>
<dbReference type="Proteomes" id="UP000290287">
    <property type="component" value="Unassembled WGS sequence"/>
</dbReference>
<feature type="active site" evidence="5">
    <location>
        <position position="38"/>
    </location>
</feature>
<dbReference type="PANTHER" id="PTHR47268">
    <property type="entry name" value="ACYLPHOSPHATASE"/>
    <property type="match status" value="1"/>
</dbReference>
<dbReference type="PANTHER" id="PTHR47268:SF4">
    <property type="entry name" value="ACYLPHOSPHATASE"/>
    <property type="match status" value="1"/>
</dbReference>
<dbReference type="OrthoDB" id="5295388at2"/>
<dbReference type="AlphaFoldDB" id="A0A4Q0YRI6"/>
<dbReference type="SUPFAM" id="SSF54975">
    <property type="entry name" value="Acylphosphatase/BLUF domain-like"/>
    <property type="match status" value="1"/>
</dbReference>
<evidence type="ECO:0000256" key="2">
    <source>
        <dbReference type="ARBA" id="ARBA00012150"/>
    </source>
</evidence>
<evidence type="ECO:0000313" key="9">
    <source>
        <dbReference type="EMBL" id="RXJ73732.1"/>
    </source>
</evidence>
<evidence type="ECO:0000256" key="4">
    <source>
        <dbReference type="ARBA" id="ARBA00047645"/>
    </source>
</evidence>
<comment type="similarity">
    <text evidence="1 7">Belongs to the acylphosphatase family.</text>
</comment>
<gene>
    <name evidence="9" type="ORF">CS022_08365</name>
</gene>
<keyword evidence="5 6" id="KW-0378">Hydrolase</keyword>
<protein>
    <recommendedName>
        <fullName evidence="3 5">Acylphosphatase</fullName>
        <ecNumber evidence="2 5">3.6.1.7</ecNumber>
    </recommendedName>
</protein>
<dbReference type="InterPro" id="IPR020456">
    <property type="entry name" value="Acylphosphatase"/>
</dbReference>
<comment type="catalytic activity">
    <reaction evidence="4 5 6">
        <text>an acyl phosphate + H2O = a carboxylate + phosphate + H(+)</text>
        <dbReference type="Rhea" id="RHEA:14965"/>
        <dbReference type="ChEBI" id="CHEBI:15377"/>
        <dbReference type="ChEBI" id="CHEBI:15378"/>
        <dbReference type="ChEBI" id="CHEBI:29067"/>
        <dbReference type="ChEBI" id="CHEBI:43474"/>
        <dbReference type="ChEBI" id="CHEBI:59918"/>
        <dbReference type="EC" id="3.6.1.7"/>
    </reaction>
</comment>
<dbReference type="InterPro" id="IPR001792">
    <property type="entry name" value="Acylphosphatase-like_dom"/>
</dbReference>
<name>A0A4Q0YRI6_9GAMM</name>
<feature type="domain" description="Acylphosphatase-like" evidence="8">
    <location>
        <begin position="5"/>
        <end position="90"/>
    </location>
</feature>
<dbReference type="RefSeq" id="WP_129121898.1">
    <property type="nucleotide sequence ID" value="NZ_PEIB01000007.1"/>
</dbReference>
<dbReference type="Gene3D" id="3.30.70.100">
    <property type="match status" value="1"/>
</dbReference>
<dbReference type="Pfam" id="PF00708">
    <property type="entry name" value="Acylphosphatase"/>
    <property type="match status" value="1"/>
</dbReference>
<reference evidence="9 10" key="1">
    <citation type="submission" date="2017-10" db="EMBL/GenBank/DDBJ databases">
        <title>Nyctiphanis sp. nov., isolated from the stomach of the euphausiid Nyctiphanes simplex (Hansen, 1911) in the Gulf of California.</title>
        <authorList>
            <person name="Gomez-Gil B."/>
            <person name="Aguilar-Mendez M."/>
            <person name="Lopez-Cortes A."/>
            <person name="Gomez-Gutierrez J."/>
            <person name="Roque A."/>
            <person name="Lang E."/>
            <person name="Gonzalez-Castillo A."/>
        </authorList>
    </citation>
    <scope>NUCLEOTIDE SEQUENCE [LARGE SCALE GENOMIC DNA]</scope>
    <source>
        <strain evidence="9 10">CAIM 600</strain>
    </source>
</reference>
<organism evidence="9 10">
    <name type="scientific">Veronia nyctiphanis</name>
    <dbReference type="NCBI Taxonomy" id="1278244"/>
    <lineage>
        <taxon>Bacteria</taxon>
        <taxon>Pseudomonadati</taxon>
        <taxon>Pseudomonadota</taxon>
        <taxon>Gammaproteobacteria</taxon>
        <taxon>Vibrionales</taxon>
        <taxon>Vibrionaceae</taxon>
        <taxon>Veronia</taxon>
    </lineage>
</organism>
<sequence length="90" mass="9702">MSQICVVASISGHVQGVGFRFHTAHEGTRLSLTGYAKNLSNGKVEVLACGEEASVMRLLRWLEIGPSSARVDSVINEGVDWRAIDGFSIL</sequence>
<proteinExistence type="inferred from homology"/>
<evidence type="ECO:0000256" key="1">
    <source>
        <dbReference type="ARBA" id="ARBA00005614"/>
    </source>
</evidence>
<dbReference type="GO" id="GO:0003998">
    <property type="term" value="F:acylphosphatase activity"/>
    <property type="evidence" value="ECO:0007669"/>
    <property type="project" value="UniProtKB-EC"/>
</dbReference>
<dbReference type="NCBIfam" id="NF011000">
    <property type="entry name" value="PRK14426.1"/>
    <property type="match status" value="1"/>
</dbReference>
<dbReference type="InterPro" id="IPR036046">
    <property type="entry name" value="Acylphosphatase-like_dom_sf"/>
</dbReference>
<evidence type="ECO:0000256" key="6">
    <source>
        <dbReference type="RuleBase" id="RU000553"/>
    </source>
</evidence>
<dbReference type="PROSITE" id="PS51160">
    <property type="entry name" value="ACYLPHOSPHATASE_3"/>
    <property type="match status" value="1"/>
</dbReference>
<dbReference type="EC" id="3.6.1.7" evidence="2 5"/>
<keyword evidence="10" id="KW-1185">Reference proteome</keyword>
<evidence type="ECO:0000313" key="10">
    <source>
        <dbReference type="Proteomes" id="UP000290287"/>
    </source>
</evidence>
<evidence type="ECO:0000256" key="3">
    <source>
        <dbReference type="ARBA" id="ARBA00015991"/>
    </source>
</evidence>